<dbReference type="EMBL" id="WFLM01000002">
    <property type="protein sequence ID" value="KAB8039670.1"/>
    <property type="molecule type" value="Genomic_DNA"/>
</dbReference>
<keyword evidence="2" id="KW-1185">Reference proteome</keyword>
<organism evidence="1 2">
    <name type="scientific">Silvanigrella paludirubra</name>
    <dbReference type="NCBI Taxonomy" id="2499159"/>
    <lineage>
        <taxon>Bacteria</taxon>
        <taxon>Pseudomonadati</taxon>
        <taxon>Bdellovibrionota</taxon>
        <taxon>Oligoflexia</taxon>
        <taxon>Silvanigrellales</taxon>
        <taxon>Silvanigrellaceae</taxon>
        <taxon>Silvanigrella</taxon>
    </lineage>
</organism>
<sequence>MSVLFSEYLIEKKMLSMEQVLEIFIEQLEIIPSTAELIYEFNLLPKNDLLKILMKQQFEGLDFHTSAKSLGLWNSEVSDSVVKKLKEVYKPFTEILIQKEYLTLENLSSAIISFTEQNIQESHTPKPVIENVHKINKEMLFEYLDCFENIISVKIRSFIAKIKNSEITQDNFMNEIKNIKSEFIALQAAANFVNAKYSEKISILVSNYIENIISLKNEFNINKTKEIIERAFNSLEGYFQSLKLNETEELKGLNSQIVYEELKDFVEKC</sequence>
<gene>
    <name evidence="1" type="ORF">GCL60_05260</name>
</gene>
<reference evidence="1 2" key="1">
    <citation type="submission" date="2019-10" db="EMBL/GenBank/DDBJ databases">
        <title>New species of Slilvanegrellaceae.</title>
        <authorList>
            <person name="Pitt A."/>
            <person name="Hahn M.W."/>
        </authorList>
    </citation>
    <scope>NUCLEOTIDE SEQUENCE [LARGE SCALE GENOMIC DNA]</scope>
    <source>
        <strain evidence="1 2">SP-Ram-0.45-NSY-1</strain>
    </source>
</reference>
<name>A0A6N6VTL3_9BACT</name>
<evidence type="ECO:0000313" key="1">
    <source>
        <dbReference type="EMBL" id="KAB8039670.1"/>
    </source>
</evidence>
<dbReference type="OrthoDB" id="5295956at2"/>
<dbReference type="AlphaFoldDB" id="A0A6N6VTL3"/>
<evidence type="ECO:0000313" key="2">
    <source>
        <dbReference type="Proteomes" id="UP000437748"/>
    </source>
</evidence>
<dbReference type="RefSeq" id="WP_153419055.1">
    <property type="nucleotide sequence ID" value="NZ_WFLM01000002.1"/>
</dbReference>
<dbReference type="Proteomes" id="UP000437748">
    <property type="component" value="Unassembled WGS sequence"/>
</dbReference>
<comment type="caution">
    <text evidence="1">The sequence shown here is derived from an EMBL/GenBank/DDBJ whole genome shotgun (WGS) entry which is preliminary data.</text>
</comment>
<proteinExistence type="predicted"/>
<accession>A0A6N6VTL3</accession>
<protein>
    <submittedName>
        <fullName evidence="1">Uncharacterized protein</fullName>
    </submittedName>
</protein>